<keyword evidence="7" id="KW-0539">Nucleus</keyword>
<evidence type="ECO:0000256" key="3">
    <source>
        <dbReference type="ARBA" id="ARBA00022833"/>
    </source>
</evidence>
<dbReference type="SMART" id="SM00412">
    <property type="entry name" value="Cu_FIST"/>
    <property type="match status" value="1"/>
</dbReference>
<evidence type="ECO:0000256" key="6">
    <source>
        <dbReference type="ARBA" id="ARBA00023163"/>
    </source>
</evidence>
<dbReference type="Pfam" id="PF00649">
    <property type="entry name" value="Copper-fist"/>
    <property type="match status" value="1"/>
</dbReference>
<evidence type="ECO:0000256" key="1">
    <source>
        <dbReference type="ARBA" id="ARBA00004123"/>
    </source>
</evidence>
<keyword evidence="3" id="KW-0862">Zinc</keyword>
<comment type="subcellular location">
    <subcellularLocation>
        <location evidence="1">Nucleus</location>
    </subcellularLocation>
</comment>
<keyword evidence="11" id="KW-1185">Reference proteome</keyword>
<dbReference type="SUPFAM" id="SSF57879">
    <property type="entry name" value="Zinc domain conserved in yeast copper-regulated transcription factors"/>
    <property type="match status" value="1"/>
</dbReference>
<dbReference type="InterPro" id="IPR001083">
    <property type="entry name" value="Cu_fist_DNA-bd_dom"/>
</dbReference>
<evidence type="ECO:0000313" key="11">
    <source>
        <dbReference type="Proteomes" id="UP000801864"/>
    </source>
</evidence>
<dbReference type="InterPro" id="IPR036395">
    <property type="entry name" value="Cu_fist_DNA-bd_dom_sf"/>
</dbReference>
<sequence length="518" mass="55361">MIIDGEKFACEACVRGHRVSNCQHSGESPAYNPVKVVFCPAAGILPSISKKYYGVLVLNWLFWSVSASKLPVGGGYTAKNSIKACATMGNAITEEDEKTCRKSQLLTDSPAGRPLQHINKKGRPVSQCAHCRSQRKSRSAHIKCDCGEKTSKCVHLQPPVDGHLEYEAACPPQAPGSNLSSCHAETCCCNHGGRCTCAGKKDVALDTVPESDSEGEMQKAATLPPRPVPRRRRANTIHSSDIGMTFDQHGHHKPAKHNRASQKCGPYQLNRVNSAASAGSLGTSTDNLLYQAQNEGHASLQHNFLAREQRLVKSEATSPLMSASTFSQLNGNLPPLDLSGISNYSTYAGSTSFDLFSSGLPDGDGPIMSASLAQSVDWSHLDLREANGESFTPSSYSQAGTQFTGQLDFGSGSEQLPNLAGTRSTSGDVSEVEDFMPGGEGDFEGFATSSSFLRPNVDLTSLDYSLFDKTDNQALTGDFSTVEDDPAFYIPNYSGSVAAVEENTDTLGAGSLGGYWEM</sequence>
<dbReference type="PANTHER" id="PTHR28088">
    <property type="entry name" value="TRANSCRIPTIONAL ACTIVATOR HAA1-RELATED"/>
    <property type="match status" value="1"/>
</dbReference>
<dbReference type="GO" id="GO:0006879">
    <property type="term" value="P:intracellular iron ion homeostasis"/>
    <property type="evidence" value="ECO:0007669"/>
    <property type="project" value="TreeGrafter"/>
</dbReference>
<dbReference type="GO" id="GO:0006878">
    <property type="term" value="P:intracellular copper ion homeostasis"/>
    <property type="evidence" value="ECO:0007669"/>
    <property type="project" value="TreeGrafter"/>
</dbReference>
<feature type="domain" description="Copper-fist" evidence="9">
    <location>
        <begin position="1"/>
        <end position="41"/>
    </location>
</feature>
<comment type="caution">
    <text evidence="10">The sequence shown here is derived from an EMBL/GenBank/DDBJ whole genome shotgun (WGS) entry which is preliminary data.</text>
</comment>
<feature type="compositionally biased region" description="Basic residues" evidence="8">
    <location>
        <begin position="250"/>
        <end position="260"/>
    </location>
</feature>
<evidence type="ECO:0000256" key="5">
    <source>
        <dbReference type="ARBA" id="ARBA00023015"/>
    </source>
</evidence>
<reference evidence="10 11" key="1">
    <citation type="submission" date="2018-06" db="EMBL/GenBank/DDBJ databases">
        <title>Genome analysis of cellulolytic fungus Trichoderma lentiforme CFAM-422.</title>
        <authorList>
            <person name="Steindorff A.S."/>
            <person name="Formighieri E.F."/>
            <person name="Midorikawa G.E.O."/>
            <person name="Tamietti M.S."/>
            <person name="Ramos E.Z."/>
            <person name="Silva A.S."/>
            <person name="Bon E.P.S."/>
            <person name="Mendes T.D."/>
            <person name="Damaso M.C.T."/>
            <person name="Favaro L.C.L."/>
        </authorList>
    </citation>
    <scope>NUCLEOTIDE SEQUENCE [LARGE SCALE GENOMIC DNA]</scope>
    <source>
        <strain evidence="10 11">CFAM-422</strain>
    </source>
</reference>
<dbReference type="PROSITE" id="PS50073">
    <property type="entry name" value="COPPER_FIST_2"/>
    <property type="match status" value="1"/>
</dbReference>
<dbReference type="GO" id="GO:0000981">
    <property type="term" value="F:DNA-binding transcription factor activity, RNA polymerase II-specific"/>
    <property type="evidence" value="ECO:0007669"/>
    <property type="project" value="TreeGrafter"/>
</dbReference>
<gene>
    <name evidence="10" type="ORF">CFAM422_008064</name>
</gene>
<keyword evidence="2" id="KW-0479">Metal-binding</keyword>
<dbReference type="InterPro" id="IPR051763">
    <property type="entry name" value="Copper_Homeo_Regul"/>
</dbReference>
<dbReference type="SMART" id="SM01090">
    <property type="entry name" value="Copper-fist"/>
    <property type="match status" value="1"/>
</dbReference>
<dbReference type="GO" id="GO:0005634">
    <property type="term" value="C:nucleus"/>
    <property type="evidence" value="ECO:0007669"/>
    <property type="project" value="UniProtKB-SubCell"/>
</dbReference>
<dbReference type="EMBL" id="QLNT01000014">
    <property type="protein sequence ID" value="KAF3068042.1"/>
    <property type="molecule type" value="Genomic_DNA"/>
</dbReference>
<keyword evidence="6" id="KW-0804">Transcription</keyword>
<evidence type="ECO:0000313" key="10">
    <source>
        <dbReference type="EMBL" id="KAF3068042.1"/>
    </source>
</evidence>
<evidence type="ECO:0000256" key="7">
    <source>
        <dbReference type="ARBA" id="ARBA00023242"/>
    </source>
</evidence>
<protein>
    <recommendedName>
        <fullName evidence="9">Copper-fist domain-containing protein</fullName>
    </recommendedName>
</protein>
<keyword evidence="4" id="KW-0186">Copper</keyword>
<evidence type="ECO:0000256" key="2">
    <source>
        <dbReference type="ARBA" id="ARBA00022723"/>
    </source>
</evidence>
<proteinExistence type="predicted"/>
<dbReference type="GO" id="GO:0000978">
    <property type="term" value="F:RNA polymerase II cis-regulatory region sequence-specific DNA binding"/>
    <property type="evidence" value="ECO:0007669"/>
    <property type="project" value="TreeGrafter"/>
</dbReference>
<evidence type="ECO:0000256" key="8">
    <source>
        <dbReference type="SAM" id="MobiDB-lite"/>
    </source>
</evidence>
<evidence type="ECO:0000256" key="4">
    <source>
        <dbReference type="ARBA" id="ARBA00023008"/>
    </source>
</evidence>
<dbReference type="GO" id="GO:0045944">
    <property type="term" value="P:positive regulation of transcription by RNA polymerase II"/>
    <property type="evidence" value="ECO:0007669"/>
    <property type="project" value="TreeGrafter"/>
</dbReference>
<feature type="region of interest" description="Disordered" evidence="8">
    <location>
        <begin position="208"/>
        <end position="263"/>
    </location>
</feature>
<dbReference type="AlphaFoldDB" id="A0A9P4XC38"/>
<keyword evidence="5" id="KW-0805">Transcription regulation</keyword>
<accession>A0A9P4XC38</accession>
<evidence type="ECO:0000259" key="9">
    <source>
        <dbReference type="PROSITE" id="PS50073"/>
    </source>
</evidence>
<dbReference type="PANTHER" id="PTHR28088:SF5">
    <property type="entry name" value="TRANSCRIPTIONAL ACTIVATOR HAA1-RELATED"/>
    <property type="match status" value="1"/>
</dbReference>
<dbReference type="Gene3D" id="3.90.430.10">
    <property type="entry name" value="Copper fist DNA-binding domain"/>
    <property type="match status" value="1"/>
</dbReference>
<dbReference type="Proteomes" id="UP000801864">
    <property type="component" value="Unassembled WGS sequence"/>
</dbReference>
<dbReference type="GO" id="GO:0005507">
    <property type="term" value="F:copper ion binding"/>
    <property type="evidence" value="ECO:0007669"/>
    <property type="project" value="InterPro"/>
</dbReference>
<organism evidence="10 11">
    <name type="scientific">Trichoderma lentiforme</name>
    <dbReference type="NCBI Taxonomy" id="1567552"/>
    <lineage>
        <taxon>Eukaryota</taxon>
        <taxon>Fungi</taxon>
        <taxon>Dikarya</taxon>
        <taxon>Ascomycota</taxon>
        <taxon>Pezizomycotina</taxon>
        <taxon>Sordariomycetes</taxon>
        <taxon>Hypocreomycetidae</taxon>
        <taxon>Hypocreales</taxon>
        <taxon>Hypocreaceae</taxon>
        <taxon>Trichoderma</taxon>
    </lineage>
</organism>
<name>A0A9P4XC38_9HYPO</name>